<dbReference type="SUPFAM" id="SSF74653">
    <property type="entry name" value="TolA/TonB C-terminal domain"/>
    <property type="match status" value="1"/>
</dbReference>
<dbReference type="Pfam" id="PF13103">
    <property type="entry name" value="TonB_2"/>
    <property type="match status" value="1"/>
</dbReference>
<accession>A0ABX7PC57</accession>
<organism evidence="1 2">
    <name type="scientific">Pyxidicoccus parkwayensis</name>
    <dbReference type="NCBI Taxonomy" id="2813578"/>
    <lineage>
        <taxon>Bacteria</taxon>
        <taxon>Pseudomonadati</taxon>
        <taxon>Myxococcota</taxon>
        <taxon>Myxococcia</taxon>
        <taxon>Myxococcales</taxon>
        <taxon>Cystobacterineae</taxon>
        <taxon>Myxococcaceae</taxon>
        <taxon>Pyxidicoccus</taxon>
    </lineage>
</organism>
<dbReference type="Gene3D" id="3.30.1150.10">
    <property type="match status" value="1"/>
</dbReference>
<dbReference type="EMBL" id="CP071090">
    <property type="protein sequence ID" value="QSQ28163.1"/>
    <property type="molecule type" value="Genomic_DNA"/>
</dbReference>
<sequence length="269" mass="29272">MRPGDPSLSPEYLAAQERGRVTGRVQGFIKDDQAELRVDNGLIDPYFSRLRASLEKSLENAPVFDGTSLLHQATTSWSSQAGRYGATGSPGTGPAPMPPTVDEQLKKLEALQERGGEAWMEYLRQRVQAGGEMQKLAGGGGAKLVVTLELHQGPDGVLRDARLVSTSGNKSYDAYVLNGVPPALVKLAPPPDNARGVRADGIHTLWSVEGRVVYLRKLKDMERKDSLYMAAALAAGVLAGRFEETTGEIEVIDFRNPRFVCQAHLLRVY</sequence>
<dbReference type="Proteomes" id="UP000662747">
    <property type="component" value="Chromosome"/>
</dbReference>
<protein>
    <submittedName>
        <fullName evidence="1">TonB C-terminal domain-containing protein</fullName>
    </submittedName>
</protein>
<evidence type="ECO:0000313" key="2">
    <source>
        <dbReference type="Proteomes" id="UP000662747"/>
    </source>
</evidence>
<keyword evidence="2" id="KW-1185">Reference proteome</keyword>
<reference evidence="1 2" key="1">
    <citation type="submission" date="2021-02" db="EMBL/GenBank/DDBJ databases">
        <title>De Novo genome assembly of isolated myxobacteria.</title>
        <authorList>
            <person name="Stevens D.C."/>
        </authorList>
    </citation>
    <scope>NUCLEOTIDE SEQUENCE [LARGE SCALE GENOMIC DNA]</scope>
    <source>
        <strain evidence="2">SCPEA02</strain>
    </source>
</reference>
<proteinExistence type="predicted"/>
<name>A0ABX7PC57_9BACT</name>
<evidence type="ECO:0000313" key="1">
    <source>
        <dbReference type="EMBL" id="QSQ28163.1"/>
    </source>
</evidence>
<gene>
    <name evidence="1" type="ORF">JY651_18785</name>
</gene>